<feature type="transmembrane region" description="Helical" evidence="1">
    <location>
        <begin position="133"/>
        <end position="153"/>
    </location>
</feature>
<dbReference type="Pfam" id="PF07155">
    <property type="entry name" value="ECF-ribofla_trS"/>
    <property type="match status" value="1"/>
</dbReference>
<evidence type="ECO:0000313" key="3">
    <source>
        <dbReference type="Proteomes" id="UP001059819"/>
    </source>
</evidence>
<proteinExistence type="predicted"/>
<name>A0ABY5TWR9_9MOLU</name>
<feature type="transmembrane region" description="Helical" evidence="1">
    <location>
        <begin position="17"/>
        <end position="35"/>
    </location>
</feature>
<dbReference type="Gene3D" id="1.10.1760.20">
    <property type="match status" value="1"/>
</dbReference>
<feature type="transmembrane region" description="Helical" evidence="1">
    <location>
        <begin position="295"/>
        <end position="313"/>
    </location>
</feature>
<feature type="transmembrane region" description="Helical" evidence="1">
    <location>
        <begin position="62"/>
        <end position="85"/>
    </location>
</feature>
<dbReference type="Proteomes" id="UP001059819">
    <property type="component" value="Chromosome"/>
</dbReference>
<feature type="transmembrane region" description="Helical" evidence="1">
    <location>
        <begin position="160"/>
        <end position="181"/>
    </location>
</feature>
<dbReference type="RefSeq" id="WP_259430283.1">
    <property type="nucleotide sequence ID" value="NZ_CP103424.1"/>
</dbReference>
<keyword evidence="1" id="KW-0472">Membrane</keyword>
<organism evidence="2 3">
    <name type="scientific">Mycoplasma cottewii</name>
    <dbReference type="NCBI Taxonomy" id="51364"/>
    <lineage>
        <taxon>Bacteria</taxon>
        <taxon>Bacillati</taxon>
        <taxon>Mycoplasmatota</taxon>
        <taxon>Mollicutes</taxon>
        <taxon>Mycoplasmataceae</taxon>
        <taxon>Mycoplasma</taxon>
    </lineage>
</organism>
<dbReference type="InterPro" id="IPR009825">
    <property type="entry name" value="ECF_substrate-spec-like"/>
</dbReference>
<sequence>MAGLDNLRKLLLQSHNLAYFSLIVTVSTIFIYFIFKASKRFVRNYKNGFVYNERTKFDTKKITYISMMVAVSVSITTVISLTIPITVLPPIRIAFEGVMIKITGMIFGPIIGLIVGIVTEALTLMFVPSYIHIGYLVVAFSFGFWAGMTAYSFRLKNKWFTLSLITMFIVLSAGFMFWIMRGMQNLNPDDTRIFGIKVNPAVFPYLFLGMMGGTLVLIYLVTFVLEIRKKNQILNIILSIILLCIITEILVTVLSAAWADYQILTPGQIRDGTNGTENTYITMVVLRMIQVPVKLLFNTTVLTTVYVVLRPLIKVR</sequence>
<reference evidence="2" key="1">
    <citation type="submission" date="2022-08" db="EMBL/GenBank/DDBJ databases">
        <title>Complete genome sequence of Mycoplasma cottewii type strain VIS.</title>
        <authorList>
            <person name="Spergser J."/>
        </authorList>
    </citation>
    <scope>NUCLEOTIDE SEQUENCE</scope>
    <source>
        <strain evidence="2">VIS</strain>
    </source>
</reference>
<feature type="transmembrane region" description="Helical" evidence="1">
    <location>
        <begin position="106"/>
        <end position="127"/>
    </location>
</feature>
<keyword evidence="1" id="KW-1133">Transmembrane helix</keyword>
<accession>A0ABY5TWR9</accession>
<dbReference type="EMBL" id="CP103424">
    <property type="protein sequence ID" value="UWD35128.1"/>
    <property type="molecule type" value="Genomic_DNA"/>
</dbReference>
<evidence type="ECO:0000256" key="1">
    <source>
        <dbReference type="SAM" id="Phobius"/>
    </source>
</evidence>
<keyword evidence="1" id="KW-0812">Transmembrane</keyword>
<feature type="transmembrane region" description="Helical" evidence="1">
    <location>
        <begin position="201"/>
        <end position="221"/>
    </location>
</feature>
<gene>
    <name evidence="2" type="ORF">NX779_00510</name>
</gene>
<feature type="transmembrane region" description="Helical" evidence="1">
    <location>
        <begin position="233"/>
        <end position="258"/>
    </location>
</feature>
<keyword evidence="3" id="KW-1185">Reference proteome</keyword>
<evidence type="ECO:0000313" key="2">
    <source>
        <dbReference type="EMBL" id="UWD35128.1"/>
    </source>
</evidence>
<protein>
    <submittedName>
        <fullName evidence="2">ECF transporter S component</fullName>
    </submittedName>
</protein>